<organism evidence="2 3">
    <name type="scientific">Amazonocrinis nigriterrae CENA67</name>
    <dbReference type="NCBI Taxonomy" id="2794033"/>
    <lineage>
        <taxon>Bacteria</taxon>
        <taxon>Bacillati</taxon>
        <taxon>Cyanobacteriota</taxon>
        <taxon>Cyanophyceae</taxon>
        <taxon>Nostocales</taxon>
        <taxon>Nostocaceae</taxon>
        <taxon>Amazonocrinis</taxon>
        <taxon>Amazonocrinis nigriterrae</taxon>
    </lineage>
</organism>
<keyword evidence="1" id="KW-0812">Transmembrane</keyword>
<feature type="transmembrane region" description="Helical" evidence="1">
    <location>
        <begin position="15"/>
        <end position="32"/>
    </location>
</feature>
<keyword evidence="1" id="KW-1133">Transmembrane helix</keyword>
<evidence type="ECO:0000313" key="3">
    <source>
        <dbReference type="Proteomes" id="UP000632766"/>
    </source>
</evidence>
<dbReference type="Proteomes" id="UP000632766">
    <property type="component" value="Unassembled WGS sequence"/>
</dbReference>
<evidence type="ECO:0000256" key="1">
    <source>
        <dbReference type="SAM" id="Phobius"/>
    </source>
</evidence>
<protein>
    <submittedName>
        <fullName evidence="2">PEP-CTERM sorting domain-containing protein</fullName>
    </submittedName>
</protein>
<dbReference type="RefSeq" id="WP_198126551.1">
    <property type="nucleotide sequence ID" value="NZ_JAECZC010000050.1"/>
</dbReference>
<comment type="caution">
    <text evidence="2">The sequence shown here is derived from an EMBL/GenBank/DDBJ whole genome shotgun (WGS) entry which is preliminary data.</text>
</comment>
<dbReference type="AlphaFoldDB" id="A0A8J7L8R1"/>
<dbReference type="EMBL" id="JAECZC010000050">
    <property type="protein sequence ID" value="MBH8564724.1"/>
    <property type="molecule type" value="Genomic_DNA"/>
</dbReference>
<gene>
    <name evidence="2" type="ORF">I8748_21490</name>
</gene>
<sequence length="40" mass="4371">MNNLSLVIKKVPEPSISGGLSVGVSLLILLKLRRTRQVLQ</sequence>
<dbReference type="InterPro" id="IPR013424">
    <property type="entry name" value="Ice-binding_C"/>
</dbReference>
<keyword evidence="1" id="KW-0472">Membrane</keyword>
<evidence type="ECO:0000313" key="2">
    <source>
        <dbReference type="EMBL" id="MBH8564724.1"/>
    </source>
</evidence>
<reference evidence="2 3" key="1">
    <citation type="journal article" date="2021" name="Int. J. Syst. Evol. Microbiol.">
        <title>Amazonocrinis nigriterrae gen. nov., sp. nov., Atlanticothrix silvestris gen. nov., sp. nov. and Dendronalium phyllosphericum gen. nov., sp. nov., nostocacean cyanobacteria from Brazilian environments.</title>
        <authorList>
            <person name="Alvarenga D.O."/>
            <person name="Andreote A.P.D."/>
            <person name="Branco L.H.Z."/>
            <person name="Delbaje E."/>
            <person name="Cruz R.B."/>
            <person name="Varani A.M."/>
            <person name="Fiore M.F."/>
        </authorList>
    </citation>
    <scope>NUCLEOTIDE SEQUENCE [LARGE SCALE GENOMIC DNA]</scope>
    <source>
        <strain evidence="2 3">CENA67</strain>
    </source>
</reference>
<name>A0A8J7L8R1_9NOST</name>
<accession>A0A8J7L8R1</accession>
<proteinExistence type="predicted"/>
<keyword evidence="3" id="KW-1185">Reference proteome</keyword>
<dbReference type="NCBIfam" id="TIGR02595">
    <property type="entry name" value="PEP_CTERM"/>
    <property type="match status" value="1"/>
</dbReference>